<gene>
    <name evidence="3" type="ORF">EGJ28_07370</name>
</gene>
<dbReference type="GO" id="GO:0016831">
    <property type="term" value="F:carboxy-lyase activity"/>
    <property type="evidence" value="ECO:0007669"/>
    <property type="project" value="InterPro"/>
</dbReference>
<feature type="domain" description="Amidohydrolase-related" evidence="2">
    <location>
        <begin position="84"/>
        <end position="374"/>
    </location>
</feature>
<dbReference type="Gene3D" id="3.20.20.140">
    <property type="entry name" value="Metal-dependent hydrolases"/>
    <property type="match status" value="1"/>
</dbReference>
<protein>
    <submittedName>
        <fullName evidence="3">Amidohydrolase</fullName>
    </submittedName>
</protein>
<dbReference type="Pfam" id="PF04909">
    <property type="entry name" value="Amidohydro_2"/>
    <property type="match status" value="1"/>
</dbReference>
<dbReference type="Proteomes" id="UP000276506">
    <property type="component" value="Unassembled WGS sequence"/>
</dbReference>
<name>A0A3R8VBH4_9GAMM</name>
<dbReference type="SUPFAM" id="SSF51556">
    <property type="entry name" value="Metallo-dependent hydrolases"/>
    <property type="match status" value="1"/>
</dbReference>
<dbReference type="GO" id="GO:0019748">
    <property type="term" value="P:secondary metabolic process"/>
    <property type="evidence" value="ECO:0007669"/>
    <property type="project" value="TreeGrafter"/>
</dbReference>
<evidence type="ECO:0000313" key="3">
    <source>
        <dbReference type="EMBL" id="RRV13422.1"/>
    </source>
</evidence>
<dbReference type="RefSeq" id="WP_125876723.1">
    <property type="nucleotide sequence ID" value="NZ_RHQL01000002.1"/>
</dbReference>
<keyword evidence="1" id="KW-0456">Lyase</keyword>
<dbReference type="GO" id="GO:0016787">
    <property type="term" value="F:hydrolase activity"/>
    <property type="evidence" value="ECO:0007669"/>
    <property type="project" value="UniProtKB-KW"/>
</dbReference>
<evidence type="ECO:0000313" key="4">
    <source>
        <dbReference type="Proteomes" id="UP000276506"/>
    </source>
</evidence>
<organism evidence="3 4">
    <name type="scientific">Stutzerimonas xanthomarina</name>
    <dbReference type="NCBI Taxonomy" id="271420"/>
    <lineage>
        <taxon>Bacteria</taxon>
        <taxon>Pseudomonadati</taxon>
        <taxon>Pseudomonadota</taxon>
        <taxon>Gammaproteobacteria</taxon>
        <taxon>Pseudomonadales</taxon>
        <taxon>Pseudomonadaceae</taxon>
        <taxon>Stutzerimonas</taxon>
    </lineage>
</organism>
<proteinExistence type="predicted"/>
<evidence type="ECO:0000256" key="1">
    <source>
        <dbReference type="ARBA" id="ARBA00023239"/>
    </source>
</evidence>
<dbReference type="InterPro" id="IPR006680">
    <property type="entry name" value="Amidohydro-rel"/>
</dbReference>
<dbReference type="GO" id="GO:0005737">
    <property type="term" value="C:cytoplasm"/>
    <property type="evidence" value="ECO:0007669"/>
    <property type="project" value="TreeGrafter"/>
</dbReference>
<dbReference type="InterPro" id="IPR032465">
    <property type="entry name" value="ACMSD"/>
</dbReference>
<dbReference type="PANTHER" id="PTHR21240">
    <property type="entry name" value="2-AMINO-3-CARBOXYLMUCONATE-6-SEMIALDEHYDE DECARBOXYLASE"/>
    <property type="match status" value="1"/>
</dbReference>
<sequence length="428" mass="47495">MDMNDLILISVDDHVIEPPNMFDKHLPAKYKDVAPRLVTNDKGADTWVYDGQVIPNFGLNAVVGRPPEEYGMEPTAYSQIRHGTFDVAKRVEDMNADGVLAAICFPTFPHFAGNRLIASSDKQAGLAIIQAYNDWHIEDWCGAAPGRFIPLAILPLWDVQACVTELKRVAAKGCRTVTFPDNPVAVGLPSIHQGYWDPLWQAAVDERIVISSHIGSGNQAVHSSMDSPIDAWIVTMPMAISGAAADWLFSPVFKKFPDLRLSLAEGGIGWIPYLLERADFVYKHHHAWTNSDFGELLPSELFKRNVLTCFIDDQFGLHSTDFLNMDMVAWECDYPHSDCVWPKSPETVWNAIKHLPKELIDKATHLNAMREFRFDPFASLGRENCTVGALRAKAKHVNVTPVAGMGGYNPSNHSGQPVTSGEVVKMFA</sequence>
<accession>A0A3R8VBH4</accession>
<dbReference type="InterPro" id="IPR032466">
    <property type="entry name" value="Metal_Hydrolase"/>
</dbReference>
<comment type="caution">
    <text evidence="3">The sequence shown here is derived from an EMBL/GenBank/DDBJ whole genome shotgun (WGS) entry which is preliminary data.</text>
</comment>
<reference evidence="3 4" key="1">
    <citation type="submission" date="2018-10" db="EMBL/GenBank/DDBJ databases">
        <title>Transmission dynamics of multidrug resistant bacteria on intensive care unit surfaces.</title>
        <authorList>
            <person name="D'Souza A.W."/>
            <person name="Potter R.F."/>
            <person name="Wallace M."/>
            <person name="Shupe A."/>
            <person name="Patel S."/>
            <person name="Sun S."/>
            <person name="Gul D."/>
            <person name="Kwon J.H."/>
            <person name="Andleeb S."/>
            <person name="Burnham C.-A.D."/>
            <person name="Dantas G."/>
        </authorList>
    </citation>
    <scope>NUCLEOTIDE SEQUENCE [LARGE SCALE GENOMIC DNA]</scope>
    <source>
        <strain evidence="3 4">PX_177</strain>
    </source>
</reference>
<dbReference type="EMBL" id="RHQL01000002">
    <property type="protein sequence ID" value="RRV13422.1"/>
    <property type="molecule type" value="Genomic_DNA"/>
</dbReference>
<dbReference type="AlphaFoldDB" id="A0A3R8VBH4"/>
<dbReference type="PANTHER" id="PTHR21240:SF28">
    <property type="entry name" value="ISO-OROTATE DECARBOXYLASE (EUROFUNG)"/>
    <property type="match status" value="1"/>
</dbReference>
<evidence type="ECO:0000259" key="2">
    <source>
        <dbReference type="Pfam" id="PF04909"/>
    </source>
</evidence>
<keyword evidence="3" id="KW-0378">Hydrolase</keyword>